<name>A0A0F8XA15_9ZZZZ</name>
<organism evidence="1">
    <name type="scientific">marine sediment metagenome</name>
    <dbReference type="NCBI Taxonomy" id="412755"/>
    <lineage>
        <taxon>unclassified sequences</taxon>
        <taxon>metagenomes</taxon>
        <taxon>ecological metagenomes</taxon>
    </lineage>
</organism>
<evidence type="ECO:0000313" key="1">
    <source>
        <dbReference type="EMBL" id="KKK65648.1"/>
    </source>
</evidence>
<feature type="non-terminal residue" evidence="1">
    <location>
        <position position="371"/>
    </location>
</feature>
<proteinExistence type="predicted"/>
<sequence length="371" mass="41583">LWAVRRVGEIIDELDLKGKNDELVKELAPMVKDFAWGQFRKGILVHKDGVEQAMKEFPTTIVPLLRKDAERLIPKKTFDRVVFSASYTNPYRSRVTGDDRPPDAENIRADEAALTAVLTRWKAEGAGYPEARAKVIAGQFRDAITLVSERLMTRVLTGNLMLRQMGTFIEGVDYADAVQEKLTAREMAMKGRRQDLAKLTADGVPDTAAPLVALMFGASKGHGANLEPVMTSMVPAMITDGDIPAMALLPAKPVWPQEPAEWGFEEQPAVKPQFQTARFEGIPFLRRFPRLDGDLSDWGKIRPLILRPPREGGKAILVYAAWNYQGFFFGYRVAQDSELFYYPSLWRMSRNHNTGGVGFRRVTGVNWAIQG</sequence>
<dbReference type="AlphaFoldDB" id="A0A0F8XA15"/>
<protein>
    <submittedName>
        <fullName evidence="1">Uncharacterized protein</fullName>
    </submittedName>
</protein>
<accession>A0A0F8XA15</accession>
<dbReference type="EMBL" id="LAZR01060447">
    <property type="protein sequence ID" value="KKK65648.1"/>
    <property type="molecule type" value="Genomic_DNA"/>
</dbReference>
<comment type="caution">
    <text evidence="1">The sequence shown here is derived from an EMBL/GenBank/DDBJ whole genome shotgun (WGS) entry which is preliminary data.</text>
</comment>
<feature type="non-terminal residue" evidence="1">
    <location>
        <position position="1"/>
    </location>
</feature>
<gene>
    <name evidence="1" type="ORF">LCGC14_2972030</name>
</gene>
<reference evidence="1" key="1">
    <citation type="journal article" date="2015" name="Nature">
        <title>Complex archaea that bridge the gap between prokaryotes and eukaryotes.</title>
        <authorList>
            <person name="Spang A."/>
            <person name="Saw J.H."/>
            <person name="Jorgensen S.L."/>
            <person name="Zaremba-Niedzwiedzka K."/>
            <person name="Martijn J."/>
            <person name="Lind A.E."/>
            <person name="van Eijk R."/>
            <person name="Schleper C."/>
            <person name="Guy L."/>
            <person name="Ettema T.J."/>
        </authorList>
    </citation>
    <scope>NUCLEOTIDE SEQUENCE</scope>
</reference>